<feature type="domain" description="C2H2-type" evidence="7">
    <location>
        <begin position="297"/>
        <end position="324"/>
    </location>
</feature>
<sequence>MEDRYSQVKFLCCGNTKYTVSKDRCQRTSMASNERDLVERLLRQSILTLCRETISYQHSLEVDGIVCITPENENQQIVIKVHEQIQKTGSGPENSFIKYETPRSFAKSYDPLCTPESLCSSYSSKDNARESKFGDNKVDHKAIINGHNSIRESADVGQSTDHSSSQQNMPISSKARDKGKMCISSSNSSSFIQENLDESGLNRSVASSNTSLTMGNQLNTPNSLCDYSPNLMLNMSSNSYTPIPCKRCDIVLPDAHTFEKHNLAEHSVFTCNICYRTFTARNNLKRHIRLHTGYKPYTCNICSSSFTRKDDLKFHLLKHNYDKPYRCNQCGKGYMDRSCLANHMLNEHSCKLMHVCPQCGEGFNNTHMFMEHKKSHPELKEFQCRLCNFTGINSLMYQKHMLTHGHKKTYRCDPCDLSFEEPFNYTVHLKRHRIDPSFTSYICCFCDNKLPTYKQFIRHEHSHAQNKAHACQFCNKQFRYPSNLREHMVMHEPNADTDVSQQYWCTECNQGFVSEELLRCHIFEIHEVNTKKEPVDSKSGLSNLIANDVESSSSESFPSGQMEADTTHSSNKPATDDNNDIEMAETQEFGDAVSGTDAEEDSNLVINEENDENHAQSSQELFPRPLSNGDINIKQEYPDDYEDSTGSSATSDVVNLAGSVKNEENQKELSPSSPMSESKLNRKSSGTKPSCFERVVTPEIPFRKNVPFTCKGCGEVYNDFDGFESHSTVVHRRYVCEYCGKIFTSKPNRERHVRYHTGERPYRCDLCGQSFFRGDDLKYHRTTRHSDVRPFKCKICSLYFSWPKDLNRHLKTHSINEEKLIETNICKTI</sequence>
<feature type="domain" description="C2H2-type" evidence="7">
    <location>
        <begin position="325"/>
        <end position="349"/>
    </location>
</feature>
<feature type="domain" description="C2H2-type" evidence="7">
    <location>
        <begin position="410"/>
        <end position="437"/>
    </location>
</feature>
<dbReference type="FunFam" id="3.30.160.60:FF:000100">
    <property type="entry name" value="Zinc finger 45-like"/>
    <property type="match status" value="2"/>
</dbReference>
<name>A0AA36BCP5_OCTVU</name>
<evidence type="ECO:0000256" key="1">
    <source>
        <dbReference type="ARBA" id="ARBA00022723"/>
    </source>
</evidence>
<feature type="domain" description="C2H2-type" evidence="7">
    <location>
        <begin position="734"/>
        <end position="761"/>
    </location>
</feature>
<dbReference type="Proteomes" id="UP001162480">
    <property type="component" value="Chromosome 13"/>
</dbReference>
<feature type="domain" description="C2H2-type" evidence="7">
    <location>
        <begin position="503"/>
        <end position="534"/>
    </location>
</feature>
<feature type="region of interest" description="Disordered" evidence="6">
    <location>
        <begin position="153"/>
        <end position="179"/>
    </location>
</feature>
<dbReference type="GO" id="GO:0000981">
    <property type="term" value="F:DNA-binding transcription factor activity, RNA polymerase II-specific"/>
    <property type="evidence" value="ECO:0007669"/>
    <property type="project" value="TreeGrafter"/>
</dbReference>
<feature type="compositionally biased region" description="Polar residues" evidence="6">
    <location>
        <begin position="644"/>
        <end position="653"/>
    </location>
</feature>
<dbReference type="PROSITE" id="PS50157">
    <property type="entry name" value="ZINC_FINGER_C2H2_2"/>
    <property type="match status" value="10"/>
</dbReference>
<accession>A0AA36BCP5</accession>
<dbReference type="GO" id="GO:0005634">
    <property type="term" value="C:nucleus"/>
    <property type="evidence" value="ECO:0007669"/>
    <property type="project" value="UniProtKB-SubCell"/>
</dbReference>
<evidence type="ECO:0000256" key="4">
    <source>
        <dbReference type="ARBA" id="ARBA00022833"/>
    </source>
</evidence>
<keyword evidence="3 5" id="KW-0863">Zinc-finger</keyword>
<keyword evidence="2" id="KW-0677">Repeat</keyword>
<feature type="domain" description="C2H2-type" evidence="7">
    <location>
        <begin position="354"/>
        <end position="381"/>
    </location>
</feature>
<reference evidence="8" key="1">
    <citation type="submission" date="2023-08" db="EMBL/GenBank/DDBJ databases">
        <authorList>
            <person name="Alioto T."/>
            <person name="Alioto T."/>
            <person name="Gomez Garrido J."/>
        </authorList>
    </citation>
    <scope>NUCLEOTIDE SEQUENCE</scope>
</reference>
<evidence type="ECO:0000256" key="3">
    <source>
        <dbReference type="ARBA" id="ARBA00022771"/>
    </source>
</evidence>
<feature type="compositionally biased region" description="Polar residues" evidence="6">
    <location>
        <begin position="156"/>
        <end position="171"/>
    </location>
</feature>
<feature type="compositionally biased region" description="Polar residues" evidence="6">
    <location>
        <begin position="668"/>
        <end position="688"/>
    </location>
</feature>
<evidence type="ECO:0000313" key="8">
    <source>
        <dbReference type="EMBL" id="CAI9731638.1"/>
    </source>
</evidence>
<evidence type="ECO:0000259" key="7">
    <source>
        <dbReference type="PROSITE" id="PS50157"/>
    </source>
</evidence>
<organism evidence="8 9">
    <name type="scientific">Octopus vulgaris</name>
    <name type="common">Common octopus</name>
    <dbReference type="NCBI Taxonomy" id="6645"/>
    <lineage>
        <taxon>Eukaryota</taxon>
        <taxon>Metazoa</taxon>
        <taxon>Spiralia</taxon>
        <taxon>Lophotrochozoa</taxon>
        <taxon>Mollusca</taxon>
        <taxon>Cephalopoda</taxon>
        <taxon>Coleoidea</taxon>
        <taxon>Octopodiformes</taxon>
        <taxon>Octopoda</taxon>
        <taxon>Incirrata</taxon>
        <taxon>Octopodidae</taxon>
        <taxon>Octopus</taxon>
    </lineage>
</organism>
<dbReference type="PANTHER" id="PTHR23226">
    <property type="entry name" value="ZINC FINGER AND SCAN DOMAIN-CONTAINING"/>
    <property type="match status" value="1"/>
</dbReference>
<gene>
    <name evidence="8" type="ORF">OCTVUL_1B000210</name>
</gene>
<evidence type="ECO:0000256" key="2">
    <source>
        <dbReference type="ARBA" id="ARBA00022737"/>
    </source>
</evidence>
<protein>
    <submittedName>
        <fullName evidence="8">Zinc finger protein 845-like isoform X2</fullName>
    </submittedName>
</protein>
<keyword evidence="1" id="KW-0479">Metal-binding</keyword>
<feature type="domain" description="C2H2-type" evidence="7">
    <location>
        <begin position="791"/>
        <end position="818"/>
    </location>
</feature>
<dbReference type="PROSITE" id="PS00028">
    <property type="entry name" value="ZINC_FINGER_C2H2_1"/>
    <property type="match status" value="10"/>
</dbReference>
<feature type="domain" description="C2H2-type" evidence="7">
    <location>
        <begin position="269"/>
        <end position="296"/>
    </location>
</feature>
<evidence type="ECO:0000256" key="5">
    <source>
        <dbReference type="PROSITE-ProRule" id="PRU00042"/>
    </source>
</evidence>
<proteinExistence type="predicted"/>
<dbReference type="FunFam" id="3.30.160.60:FF:000446">
    <property type="entry name" value="Zinc finger protein"/>
    <property type="match status" value="1"/>
</dbReference>
<feature type="region of interest" description="Disordered" evidence="6">
    <location>
        <begin position="549"/>
        <end position="578"/>
    </location>
</feature>
<evidence type="ECO:0000256" key="6">
    <source>
        <dbReference type="SAM" id="MobiDB-lite"/>
    </source>
</evidence>
<evidence type="ECO:0000313" key="9">
    <source>
        <dbReference type="Proteomes" id="UP001162480"/>
    </source>
</evidence>
<keyword evidence="9" id="KW-1185">Reference proteome</keyword>
<dbReference type="SUPFAM" id="SSF57667">
    <property type="entry name" value="beta-beta-alpha zinc fingers"/>
    <property type="match status" value="5"/>
</dbReference>
<keyword evidence="4" id="KW-0862">Zinc</keyword>
<dbReference type="Gene3D" id="3.30.160.60">
    <property type="entry name" value="Classic Zinc Finger"/>
    <property type="match status" value="8"/>
</dbReference>
<dbReference type="SMART" id="SM00355">
    <property type="entry name" value="ZnF_C2H2"/>
    <property type="match status" value="14"/>
</dbReference>
<dbReference type="InterPro" id="IPR036236">
    <property type="entry name" value="Znf_C2H2_sf"/>
</dbReference>
<feature type="domain" description="C2H2-type" evidence="7">
    <location>
        <begin position="469"/>
        <end position="496"/>
    </location>
</feature>
<dbReference type="Pfam" id="PF13912">
    <property type="entry name" value="zf-C2H2_6"/>
    <property type="match status" value="1"/>
</dbReference>
<dbReference type="InterPro" id="IPR013087">
    <property type="entry name" value="Znf_C2H2_type"/>
</dbReference>
<dbReference type="AlphaFoldDB" id="A0AA36BCP5"/>
<dbReference type="Pfam" id="PF00096">
    <property type="entry name" value="zf-C2H2"/>
    <property type="match status" value="5"/>
</dbReference>
<feature type="region of interest" description="Disordered" evidence="6">
    <location>
        <begin position="611"/>
        <end position="688"/>
    </location>
</feature>
<dbReference type="EMBL" id="OX597826">
    <property type="protein sequence ID" value="CAI9731638.1"/>
    <property type="molecule type" value="Genomic_DNA"/>
</dbReference>
<dbReference type="GO" id="GO:0008270">
    <property type="term" value="F:zinc ion binding"/>
    <property type="evidence" value="ECO:0007669"/>
    <property type="project" value="UniProtKB-KW"/>
</dbReference>
<feature type="domain" description="C2H2-type" evidence="7">
    <location>
        <begin position="762"/>
        <end position="790"/>
    </location>
</feature>
<dbReference type="GO" id="GO:0000978">
    <property type="term" value="F:RNA polymerase II cis-regulatory region sequence-specific DNA binding"/>
    <property type="evidence" value="ECO:0007669"/>
    <property type="project" value="TreeGrafter"/>
</dbReference>